<dbReference type="Pfam" id="PF00072">
    <property type="entry name" value="Response_reg"/>
    <property type="match status" value="1"/>
</dbReference>
<reference evidence="8" key="1">
    <citation type="submission" date="2021-04" db="EMBL/GenBank/DDBJ databases">
        <title>Genome based classification of Actinospica acidithermotolerans sp. nov., an actinobacterium isolated from an Indonesian hot spring.</title>
        <authorList>
            <person name="Kusuma A.B."/>
            <person name="Putra K.E."/>
            <person name="Nafisah S."/>
            <person name="Loh J."/>
            <person name="Nouioui I."/>
            <person name="Goodfellow M."/>
        </authorList>
    </citation>
    <scope>NUCLEOTIDE SEQUENCE</scope>
    <source>
        <strain evidence="8">MGRD01-02</strain>
    </source>
</reference>
<dbReference type="CDD" id="cd06170">
    <property type="entry name" value="LuxR_C_like"/>
    <property type="match status" value="1"/>
</dbReference>
<keyword evidence="2" id="KW-0805">Transcription regulation</keyword>
<evidence type="ECO:0000256" key="5">
    <source>
        <dbReference type="PROSITE-ProRule" id="PRU00169"/>
    </source>
</evidence>
<keyword evidence="1 5" id="KW-0597">Phosphoprotein</keyword>
<feature type="domain" description="HTH luxR-type" evidence="6">
    <location>
        <begin position="144"/>
        <end position="209"/>
    </location>
</feature>
<dbReference type="InterPro" id="IPR016032">
    <property type="entry name" value="Sig_transdc_resp-reg_C-effctor"/>
</dbReference>
<dbReference type="GO" id="GO:0006355">
    <property type="term" value="P:regulation of DNA-templated transcription"/>
    <property type="evidence" value="ECO:0007669"/>
    <property type="project" value="InterPro"/>
</dbReference>
<evidence type="ECO:0000313" key="9">
    <source>
        <dbReference type="Proteomes" id="UP000676325"/>
    </source>
</evidence>
<evidence type="ECO:0000259" key="7">
    <source>
        <dbReference type="PROSITE" id="PS50110"/>
    </source>
</evidence>
<dbReference type="InterPro" id="IPR001789">
    <property type="entry name" value="Sig_transdc_resp-reg_receiver"/>
</dbReference>
<dbReference type="EMBL" id="JAGSOH010000022">
    <property type="protein sequence ID" value="MBR7826742.1"/>
    <property type="molecule type" value="Genomic_DNA"/>
</dbReference>
<keyword evidence="4" id="KW-0804">Transcription</keyword>
<dbReference type="GO" id="GO:0000160">
    <property type="term" value="P:phosphorelay signal transduction system"/>
    <property type="evidence" value="ECO:0007669"/>
    <property type="project" value="InterPro"/>
</dbReference>
<dbReference type="InterPro" id="IPR058245">
    <property type="entry name" value="NreC/VraR/RcsB-like_REC"/>
</dbReference>
<keyword evidence="3" id="KW-0238">DNA-binding</keyword>
<dbReference type="InterPro" id="IPR000792">
    <property type="entry name" value="Tscrpt_reg_LuxR_C"/>
</dbReference>
<dbReference type="GO" id="GO:0003677">
    <property type="term" value="F:DNA binding"/>
    <property type="evidence" value="ECO:0007669"/>
    <property type="project" value="UniProtKB-KW"/>
</dbReference>
<dbReference type="SUPFAM" id="SSF46894">
    <property type="entry name" value="C-terminal effector domain of the bipartite response regulators"/>
    <property type="match status" value="1"/>
</dbReference>
<evidence type="ECO:0000256" key="3">
    <source>
        <dbReference type="ARBA" id="ARBA00023125"/>
    </source>
</evidence>
<keyword evidence="9" id="KW-1185">Reference proteome</keyword>
<dbReference type="RefSeq" id="WP_212517888.1">
    <property type="nucleotide sequence ID" value="NZ_JAGSOH010000022.1"/>
</dbReference>
<gene>
    <name evidence="8" type="ORF">KDK95_10545</name>
</gene>
<dbReference type="Pfam" id="PF00196">
    <property type="entry name" value="GerE"/>
    <property type="match status" value="1"/>
</dbReference>
<dbReference type="SMART" id="SM00448">
    <property type="entry name" value="REC"/>
    <property type="match status" value="1"/>
</dbReference>
<evidence type="ECO:0000256" key="4">
    <source>
        <dbReference type="ARBA" id="ARBA00023163"/>
    </source>
</evidence>
<dbReference type="AlphaFoldDB" id="A0A941E8Y8"/>
<protein>
    <submittedName>
        <fullName evidence="8">Response regulator transcription factor</fullName>
    </submittedName>
</protein>
<dbReference type="PROSITE" id="PS50110">
    <property type="entry name" value="RESPONSE_REGULATORY"/>
    <property type="match status" value="1"/>
</dbReference>
<sequence>MTIGVFIVDDQELLRVGVAALLEVESEIELVGEAALAADALARIQATRPDVVLLDTRLPDGDGVALCRAIRAEPNPAACLMLTVSEDDPILLDALDAGAAGYVLKSVHSAELIDAVRKIAAGGSLLDAPGSDGLLERMRIEAARSDPLRDLGVTDREIVRLIGEGLTNRQIGCRLNLSERTIKNHVSHILTVLAIERRTQIAVLAASLRSEGAH</sequence>
<dbReference type="SMART" id="SM00421">
    <property type="entry name" value="HTH_LUXR"/>
    <property type="match status" value="1"/>
</dbReference>
<evidence type="ECO:0000256" key="1">
    <source>
        <dbReference type="ARBA" id="ARBA00022553"/>
    </source>
</evidence>
<dbReference type="Proteomes" id="UP000676325">
    <property type="component" value="Unassembled WGS sequence"/>
</dbReference>
<dbReference type="SUPFAM" id="SSF52172">
    <property type="entry name" value="CheY-like"/>
    <property type="match status" value="1"/>
</dbReference>
<evidence type="ECO:0000256" key="2">
    <source>
        <dbReference type="ARBA" id="ARBA00023015"/>
    </source>
</evidence>
<dbReference type="PRINTS" id="PR00038">
    <property type="entry name" value="HTHLUXR"/>
</dbReference>
<comment type="caution">
    <text evidence="8">The sequence shown here is derived from an EMBL/GenBank/DDBJ whole genome shotgun (WGS) entry which is preliminary data.</text>
</comment>
<dbReference type="CDD" id="cd17535">
    <property type="entry name" value="REC_NarL-like"/>
    <property type="match status" value="1"/>
</dbReference>
<evidence type="ECO:0000259" key="6">
    <source>
        <dbReference type="PROSITE" id="PS50043"/>
    </source>
</evidence>
<dbReference type="InterPro" id="IPR039420">
    <property type="entry name" value="WalR-like"/>
</dbReference>
<organism evidence="8 9">
    <name type="scientific">Actinospica acidithermotolerans</name>
    <dbReference type="NCBI Taxonomy" id="2828514"/>
    <lineage>
        <taxon>Bacteria</taxon>
        <taxon>Bacillati</taxon>
        <taxon>Actinomycetota</taxon>
        <taxon>Actinomycetes</taxon>
        <taxon>Catenulisporales</taxon>
        <taxon>Actinospicaceae</taxon>
        <taxon>Actinospica</taxon>
    </lineage>
</organism>
<dbReference type="Gene3D" id="3.40.50.2300">
    <property type="match status" value="1"/>
</dbReference>
<dbReference type="PANTHER" id="PTHR43214">
    <property type="entry name" value="TWO-COMPONENT RESPONSE REGULATOR"/>
    <property type="match status" value="1"/>
</dbReference>
<name>A0A941E8Y8_9ACTN</name>
<feature type="modified residue" description="4-aspartylphosphate" evidence="5">
    <location>
        <position position="55"/>
    </location>
</feature>
<dbReference type="PANTHER" id="PTHR43214:SF24">
    <property type="entry name" value="TRANSCRIPTIONAL REGULATORY PROTEIN NARL-RELATED"/>
    <property type="match status" value="1"/>
</dbReference>
<dbReference type="InterPro" id="IPR011006">
    <property type="entry name" value="CheY-like_superfamily"/>
</dbReference>
<feature type="domain" description="Response regulatory" evidence="7">
    <location>
        <begin position="4"/>
        <end position="120"/>
    </location>
</feature>
<evidence type="ECO:0000313" key="8">
    <source>
        <dbReference type="EMBL" id="MBR7826742.1"/>
    </source>
</evidence>
<dbReference type="PROSITE" id="PS50043">
    <property type="entry name" value="HTH_LUXR_2"/>
    <property type="match status" value="1"/>
</dbReference>
<proteinExistence type="predicted"/>
<accession>A0A941E8Y8</accession>